<evidence type="ECO:0000256" key="7">
    <source>
        <dbReference type="ARBA" id="ARBA00022741"/>
    </source>
</evidence>
<feature type="transmembrane region" description="Helical" evidence="13">
    <location>
        <begin position="6"/>
        <end position="27"/>
    </location>
</feature>
<keyword evidence="8 15" id="KW-0418">Kinase</keyword>
<dbReference type="CDD" id="cd00082">
    <property type="entry name" value="HisKA"/>
    <property type="match status" value="1"/>
</dbReference>
<sequence>MIKLSKLAQFVISITLVLICSTICYLFSDFFGHRTVALLLLLVVSISAILFEIIPVLISATLSALIWNFFFIPPRYTFRIDNTEDLLMFLMYFMIALINAVLTNKIKKLNLKKKEEEKKTKTIQLYNTILNSLSHELRTPLATIIASTDTLQEKKESLSENIKNLLYDEIAIASIRLNKQIENLLNMSRLEAGTIKPKLDWVDIPETIYKLIYEFGKETKKPIHYYNENETLLVKTDRGFLETILQNLILNAIEHTPKNSAITIETSLANNELLIIVSDNGLGFPEEEIEFVFDKFYRLKSSSTGGTGIGLSIVKGFVEALDGSINLQNNENGGCNFKIKLPAIINSYQIEEYA</sequence>
<dbReference type="GO" id="GO:0004673">
    <property type="term" value="F:protein histidine kinase activity"/>
    <property type="evidence" value="ECO:0007669"/>
    <property type="project" value="UniProtKB-EC"/>
</dbReference>
<dbReference type="EC" id="2.7.13.3" evidence="3"/>
<evidence type="ECO:0000256" key="5">
    <source>
        <dbReference type="ARBA" id="ARBA00022679"/>
    </source>
</evidence>
<dbReference type="InterPro" id="IPR025201">
    <property type="entry name" value="KdpD_TM"/>
</dbReference>
<keyword evidence="4" id="KW-0597">Phosphoprotein</keyword>
<dbReference type="RefSeq" id="WP_309729029.1">
    <property type="nucleotide sequence ID" value="NZ_JAVDQA010000006.1"/>
</dbReference>
<evidence type="ECO:0000259" key="14">
    <source>
        <dbReference type="PROSITE" id="PS50109"/>
    </source>
</evidence>
<dbReference type="PANTHER" id="PTHR45569">
    <property type="entry name" value="SENSOR PROTEIN KDPD"/>
    <property type="match status" value="1"/>
</dbReference>
<dbReference type="CDD" id="cd00075">
    <property type="entry name" value="HATPase"/>
    <property type="match status" value="1"/>
</dbReference>
<dbReference type="PANTHER" id="PTHR45569:SF1">
    <property type="entry name" value="SENSOR PROTEIN KDPD"/>
    <property type="match status" value="1"/>
</dbReference>
<dbReference type="EMBL" id="JAVDQA010000006">
    <property type="protein sequence ID" value="MDR6301535.1"/>
    <property type="molecule type" value="Genomic_DNA"/>
</dbReference>
<keyword evidence="6 13" id="KW-0812">Transmembrane</keyword>
<organism evidence="15 16">
    <name type="scientific">Mesonia maritima</name>
    <dbReference type="NCBI Taxonomy" id="1793873"/>
    <lineage>
        <taxon>Bacteria</taxon>
        <taxon>Pseudomonadati</taxon>
        <taxon>Bacteroidota</taxon>
        <taxon>Flavobacteriia</taxon>
        <taxon>Flavobacteriales</taxon>
        <taxon>Flavobacteriaceae</taxon>
        <taxon>Mesonia</taxon>
    </lineage>
</organism>
<dbReference type="InterPro" id="IPR036890">
    <property type="entry name" value="HATPase_C_sf"/>
</dbReference>
<dbReference type="Gene3D" id="1.20.120.620">
    <property type="entry name" value="Backbone structure of the membrane domain of e. Coli histidine kinase receptor kdpd"/>
    <property type="match status" value="1"/>
</dbReference>
<dbReference type="SUPFAM" id="SSF55874">
    <property type="entry name" value="ATPase domain of HSP90 chaperone/DNA topoisomerase II/histidine kinase"/>
    <property type="match status" value="1"/>
</dbReference>
<dbReference type="SMART" id="SM00388">
    <property type="entry name" value="HisKA"/>
    <property type="match status" value="1"/>
</dbReference>
<dbReference type="Gene3D" id="3.30.565.10">
    <property type="entry name" value="Histidine kinase-like ATPase, C-terminal domain"/>
    <property type="match status" value="1"/>
</dbReference>
<dbReference type="InterPro" id="IPR036097">
    <property type="entry name" value="HisK_dim/P_sf"/>
</dbReference>
<protein>
    <recommendedName>
        <fullName evidence="3">histidine kinase</fullName>
        <ecNumber evidence="3">2.7.13.3</ecNumber>
    </recommendedName>
</protein>
<evidence type="ECO:0000256" key="9">
    <source>
        <dbReference type="ARBA" id="ARBA00022840"/>
    </source>
</evidence>
<dbReference type="InterPro" id="IPR038318">
    <property type="entry name" value="KdpD_sf"/>
</dbReference>
<evidence type="ECO:0000256" key="6">
    <source>
        <dbReference type="ARBA" id="ARBA00022692"/>
    </source>
</evidence>
<comment type="caution">
    <text evidence="15">The sequence shown here is derived from an EMBL/GenBank/DDBJ whole genome shotgun (WGS) entry which is preliminary data.</text>
</comment>
<dbReference type="InterPro" id="IPR003661">
    <property type="entry name" value="HisK_dim/P_dom"/>
</dbReference>
<feature type="transmembrane region" description="Helical" evidence="13">
    <location>
        <begin position="39"/>
        <end position="66"/>
    </location>
</feature>
<evidence type="ECO:0000256" key="2">
    <source>
        <dbReference type="ARBA" id="ARBA00004141"/>
    </source>
</evidence>
<dbReference type="InterPro" id="IPR052023">
    <property type="entry name" value="Histidine_kinase_KdpD"/>
</dbReference>
<proteinExistence type="predicted"/>
<gene>
    <name evidence="15" type="ORF">GGR31_002204</name>
</gene>
<keyword evidence="10 13" id="KW-1133">Transmembrane helix</keyword>
<dbReference type="InterPro" id="IPR003594">
    <property type="entry name" value="HATPase_dom"/>
</dbReference>
<dbReference type="Proteomes" id="UP001257659">
    <property type="component" value="Unassembled WGS sequence"/>
</dbReference>
<dbReference type="PRINTS" id="PR00344">
    <property type="entry name" value="BCTRLSENSOR"/>
</dbReference>
<evidence type="ECO:0000256" key="4">
    <source>
        <dbReference type="ARBA" id="ARBA00022553"/>
    </source>
</evidence>
<evidence type="ECO:0000256" key="11">
    <source>
        <dbReference type="ARBA" id="ARBA00023012"/>
    </source>
</evidence>
<dbReference type="PROSITE" id="PS50109">
    <property type="entry name" value="HIS_KIN"/>
    <property type="match status" value="1"/>
</dbReference>
<keyword evidence="5 15" id="KW-0808">Transferase</keyword>
<dbReference type="InterPro" id="IPR004358">
    <property type="entry name" value="Sig_transdc_His_kin-like_C"/>
</dbReference>
<feature type="transmembrane region" description="Helical" evidence="13">
    <location>
        <begin position="86"/>
        <end position="104"/>
    </location>
</feature>
<dbReference type="Pfam" id="PF02518">
    <property type="entry name" value="HATPase_c"/>
    <property type="match status" value="1"/>
</dbReference>
<evidence type="ECO:0000313" key="15">
    <source>
        <dbReference type="EMBL" id="MDR6301535.1"/>
    </source>
</evidence>
<dbReference type="InterPro" id="IPR005467">
    <property type="entry name" value="His_kinase_dom"/>
</dbReference>
<feature type="domain" description="Histidine kinase" evidence="14">
    <location>
        <begin position="132"/>
        <end position="345"/>
    </location>
</feature>
<keyword evidence="11" id="KW-0902">Two-component regulatory system</keyword>
<evidence type="ECO:0000313" key="16">
    <source>
        <dbReference type="Proteomes" id="UP001257659"/>
    </source>
</evidence>
<evidence type="ECO:0000256" key="13">
    <source>
        <dbReference type="SAM" id="Phobius"/>
    </source>
</evidence>
<dbReference type="Gene3D" id="1.10.287.130">
    <property type="match status" value="1"/>
</dbReference>
<evidence type="ECO:0000256" key="8">
    <source>
        <dbReference type="ARBA" id="ARBA00022777"/>
    </source>
</evidence>
<dbReference type="SUPFAM" id="SSF47384">
    <property type="entry name" value="Homodimeric domain of signal transducing histidine kinase"/>
    <property type="match status" value="1"/>
</dbReference>
<keyword evidence="16" id="KW-1185">Reference proteome</keyword>
<reference evidence="15 16" key="1">
    <citation type="submission" date="2023-07" db="EMBL/GenBank/DDBJ databases">
        <title>Genomic Encyclopedia of Type Strains, Phase IV (KMG-IV): sequencing the most valuable type-strain genomes for metagenomic binning, comparative biology and taxonomic classification.</title>
        <authorList>
            <person name="Goeker M."/>
        </authorList>
    </citation>
    <scope>NUCLEOTIDE SEQUENCE [LARGE SCALE GENOMIC DNA]</scope>
    <source>
        <strain evidence="15 16">DSM 102814</strain>
    </source>
</reference>
<keyword evidence="12 13" id="KW-0472">Membrane</keyword>
<dbReference type="Pfam" id="PF13493">
    <property type="entry name" value="DUF4118"/>
    <property type="match status" value="1"/>
</dbReference>
<evidence type="ECO:0000256" key="3">
    <source>
        <dbReference type="ARBA" id="ARBA00012438"/>
    </source>
</evidence>
<evidence type="ECO:0000256" key="10">
    <source>
        <dbReference type="ARBA" id="ARBA00022989"/>
    </source>
</evidence>
<dbReference type="Pfam" id="PF00512">
    <property type="entry name" value="HisKA"/>
    <property type="match status" value="1"/>
</dbReference>
<evidence type="ECO:0000256" key="1">
    <source>
        <dbReference type="ARBA" id="ARBA00000085"/>
    </source>
</evidence>
<evidence type="ECO:0000256" key="12">
    <source>
        <dbReference type="ARBA" id="ARBA00023136"/>
    </source>
</evidence>
<accession>A0ABU1K7E8</accession>
<dbReference type="SMART" id="SM00387">
    <property type="entry name" value="HATPase_c"/>
    <property type="match status" value="1"/>
</dbReference>
<keyword evidence="7" id="KW-0547">Nucleotide-binding</keyword>
<name>A0ABU1K7E8_9FLAO</name>
<keyword evidence="9" id="KW-0067">ATP-binding</keyword>
<comment type="subcellular location">
    <subcellularLocation>
        <location evidence="2">Membrane</location>
        <topology evidence="2">Multi-pass membrane protein</topology>
    </subcellularLocation>
</comment>
<comment type="catalytic activity">
    <reaction evidence="1">
        <text>ATP + protein L-histidine = ADP + protein N-phospho-L-histidine.</text>
        <dbReference type="EC" id="2.7.13.3"/>
    </reaction>
</comment>